<protein>
    <recommendedName>
        <fullName evidence="1">Transcriptional coactivator p15 (PC4) C-terminal domain-containing protein</fullName>
    </recommendedName>
</protein>
<dbReference type="Gene3D" id="2.30.31.10">
    <property type="entry name" value="Transcriptional Coactivator Pc4, Chain A"/>
    <property type="match status" value="1"/>
</dbReference>
<gene>
    <name evidence="2" type="ORF">AKJ55_01625</name>
</gene>
<dbReference type="SUPFAM" id="SSF54447">
    <property type="entry name" value="ssDNA-binding transcriptional regulator domain"/>
    <property type="match status" value="1"/>
</dbReference>
<evidence type="ECO:0000313" key="2">
    <source>
        <dbReference type="EMBL" id="KXB07953.1"/>
    </source>
</evidence>
<evidence type="ECO:0000259" key="1">
    <source>
        <dbReference type="Pfam" id="PF02229"/>
    </source>
</evidence>
<evidence type="ECO:0000313" key="3">
    <source>
        <dbReference type="Proteomes" id="UP000070633"/>
    </source>
</evidence>
<reference evidence="2 3" key="1">
    <citation type="journal article" date="2016" name="Sci. Rep.">
        <title>Metabolic traits of an uncultured archaeal lineage -MSBL1- from brine pools of the Red Sea.</title>
        <authorList>
            <person name="Mwirichia R."/>
            <person name="Alam I."/>
            <person name="Rashid M."/>
            <person name="Vinu M."/>
            <person name="Ba-Alawi W."/>
            <person name="Anthony Kamau A."/>
            <person name="Kamanda Ngugi D."/>
            <person name="Goker M."/>
            <person name="Klenk H.P."/>
            <person name="Bajic V."/>
            <person name="Stingl U."/>
        </authorList>
    </citation>
    <scope>NUCLEOTIDE SEQUENCE [LARGE SCALE GENOMIC DNA]</scope>
    <source>
        <strain evidence="2">SCGC-AAA382M17</strain>
    </source>
</reference>
<dbReference type="InterPro" id="IPR009044">
    <property type="entry name" value="ssDNA-bd_transcriptional_reg"/>
</dbReference>
<accession>A0ABR5TJY3</accession>
<keyword evidence="3" id="KW-1185">Reference proteome</keyword>
<dbReference type="Proteomes" id="UP000070633">
    <property type="component" value="Unassembled WGS sequence"/>
</dbReference>
<sequence>MRGEKMTDYEDLQVYGRVGLNEREMITVKKMKADTYEYFDIRKFIKSDSPEGYTGPTKKGITIPVKNLEAVKNLRDALNKLIETTEKHDE</sequence>
<comment type="caution">
    <text evidence="2">The sequence shown here is derived from an EMBL/GenBank/DDBJ whole genome shotgun (WGS) entry which is preliminary data.</text>
</comment>
<feature type="domain" description="Transcriptional coactivator p15 (PC4) C-terminal" evidence="1">
    <location>
        <begin position="25"/>
        <end position="73"/>
    </location>
</feature>
<proteinExistence type="predicted"/>
<dbReference type="InterPro" id="IPR003173">
    <property type="entry name" value="PC4_C"/>
</dbReference>
<organism evidence="2 3">
    <name type="scientific">candidate division MSBL1 archaeon SCGC-AAA382M17</name>
    <dbReference type="NCBI Taxonomy" id="1698284"/>
    <lineage>
        <taxon>Archaea</taxon>
        <taxon>Methanobacteriati</taxon>
        <taxon>Methanobacteriota</taxon>
        <taxon>candidate division MSBL1</taxon>
    </lineage>
</organism>
<dbReference type="Pfam" id="PF02229">
    <property type="entry name" value="PC4"/>
    <property type="match status" value="1"/>
</dbReference>
<dbReference type="EMBL" id="LHYI01000040">
    <property type="protein sequence ID" value="KXB07953.1"/>
    <property type="molecule type" value="Genomic_DNA"/>
</dbReference>
<name>A0ABR5TJY3_9EURY</name>